<organism evidence="1">
    <name type="scientific">hydrothermal vent metagenome</name>
    <dbReference type="NCBI Taxonomy" id="652676"/>
    <lineage>
        <taxon>unclassified sequences</taxon>
        <taxon>metagenomes</taxon>
        <taxon>ecological metagenomes</taxon>
    </lineage>
</organism>
<dbReference type="InterPro" id="IPR027417">
    <property type="entry name" value="P-loop_NTPase"/>
</dbReference>
<accession>A0A3B0VWF4</accession>
<dbReference type="SUPFAM" id="SSF52540">
    <property type="entry name" value="P-loop containing nucleoside triphosphate hydrolases"/>
    <property type="match status" value="1"/>
</dbReference>
<dbReference type="AlphaFoldDB" id="A0A3B0VWF4"/>
<protein>
    <submittedName>
        <fullName evidence="1">Uncharacterized protein</fullName>
    </submittedName>
</protein>
<reference evidence="1" key="1">
    <citation type="submission" date="2018-06" db="EMBL/GenBank/DDBJ databases">
        <authorList>
            <person name="Zhirakovskaya E."/>
        </authorList>
    </citation>
    <scope>NUCLEOTIDE SEQUENCE</scope>
</reference>
<evidence type="ECO:0000313" key="1">
    <source>
        <dbReference type="EMBL" id="VAW42757.1"/>
    </source>
</evidence>
<gene>
    <name evidence="1" type="ORF">MNBD_CHLOROFLEXI01-2875</name>
</gene>
<name>A0A3B0VWF4_9ZZZZ</name>
<dbReference type="EMBL" id="UOEU01000949">
    <property type="protein sequence ID" value="VAW42757.1"/>
    <property type="molecule type" value="Genomic_DNA"/>
</dbReference>
<proteinExistence type="predicted"/>
<sequence>MRLALRKASGRFFNDNLMSEIILPTDSNIYTAFQKIAGQQRLVFFAGLPGTGKSLLIQQLAVIAQQAGRTVHLLQWDVTRGAFETAVILQKYPEIDGSTHPAIRKAVGLWAREAVYRWANSHDDSHLLIGEVPLIGNRLSELSQPYNDAAEAVLSSPDCLFVIPAPNQAVRQVIETARARTIANPRHEKERKDAQPNVLQLLWQQIAEIGAELGLTNRKLGKNVAYDPKVYTAVYQHLLQHRHHQTLPIDTVLTPNGSAYALQINGTELAATPSEVAAIMQKIEKKYTGDGLETAVANWYKT</sequence>
<dbReference type="Gene3D" id="3.40.50.300">
    <property type="entry name" value="P-loop containing nucleotide triphosphate hydrolases"/>
    <property type="match status" value="1"/>
</dbReference>